<dbReference type="PANTHER" id="PTHR30135">
    <property type="entry name" value="UNCHARACTERIZED PROTEIN YVCK-RELATED"/>
    <property type="match status" value="1"/>
</dbReference>
<keyword evidence="1 2" id="KW-0963">Cytoplasm</keyword>
<dbReference type="eggNOG" id="COG0391">
    <property type="taxonomic scope" value="Bacteria"/>
</dbReference>
<dbReference type="EMBL" id="CP006272">
    <property type="protein sequence ID" value="AGZ40400.1"/>
    <property type="molecule type" value="Genomic_DNA"/>
</dbReference>
<organism evidence="4 5">
    <name type="scientific">Actinoplanes friuliensis DSM 7358</name>
    <dbReference type="NCBI Taxonomy" id="1246995"/>
    <lineage>
        <taxon>Bacteria</taxon>
        <taxon>Bacillati</taxon>
        <taxon>Actinomycetota</taxon>
        <taxon>Actinomycetes</taxon>
        <taxon>Micromonosporales</taxon>
        <taxon>Micromonosporaceae</taxon>
        <taxon>Actinoplanes</taxon>
    </lineage>
</organism>
<comment type="subcellular location">
    <subcellularLocation>
        <location evidence="2">Cytoplasm</location>
    </subcellularLocation>
</comment>
<dbReference type="PANTHER" id="PTHR30135:SF3">
    <property type="entry name" value="GLUCONEOGENESIS FACTOR-RELATED"/>
    <property type="match status" value="1"/>
</dbReference>
<feature type="compositionally biased region" description="Basic and acidic residues" evidence="3">
    <location>
        <begin position="14"/>
        <end position="26"/>
    </location>
</feature>
<dbReference type="KEGG" id="afs:AFR_10555"/>
<name>U5VXE3_9ACTN</name>
<dbReference type="Pfam" id="PF01933">
    <property type="entry name" value="CofD"/>
    <property type="match status" value="1"/>
</dbReference>
<proteinExistence type="inferred from homology"/>
<evidence type="ECO:0000313" key="4">
    <source>
        <dbReference type="EMBL" id="AGZ40400.1"/>
    </source>
</evidence>
<dbReference type="InterPro" id="IPR010119">
    <property type="entry name" value="Gluconeogen_factor"/>
</dbReference>
<dbReference type="HAMAP" id="MF_00973">
    <property type="entry name" value="Gluconeogen_factor"/>
    <property type="match status" value="1"/>
</dbReference>
<evidence type="ECO:0000256" key="3">
    <source>
        <dbReference type="SAM" id="MobiDB-lite"/>
    </source>
</evidence>
<dbReference type="GO" id="GO:0008360">
    <property type="term" value="P:regulation of cell shape"/>
    <property type="evidence" value="ECO:0007669"/>
    <property type="project" value="UniProtKB-UniRule"/>
</dbReference>
<comment type="function">
    <text evidence="2">Required for morphogenesis under gluconeogenic growth conditions.</text>
</comment>
<dbReference type="HOGENOM" id="CLU_044041_1_0_11"/>
<gene>
    <name evidence="4" type="ORF">AFR_10555</name>
</gene>
<dbReference type="InterPro" id="IPR002882">
    <property type="entry name" value="CofD"/>
</dbReference>
<comment type="similarity">
    <text evidence="2">Belongs to the gluconeogenesis factor family.</text>
</comment>
<dbReference type="AlphaFoldDB" id="U5VXE3"/>
<protein>
    <recommendedName>
        <fullName evidence="2">Putative gluconeogenesis factor</fullName>
    </recommendedName>
</protein>
<dbReference type="SUPFAM" id="SSF142338">
    <property type="entry name" value="CofD-like"/>
    <property type="match status" value="1"/>
</dbReference>
<feature type="region of interest" description="Disordered" evidence="3">
    <location>
        <begin position="1"/>
        <end position="126"/>
    </location>
</feature>
<dbReference type="GO" id="GO:0005737">
    <property type="term" value="C:cytoplasm"/>
    <property type="evidence" value="ECO:0007669"/>
    <property type="project" value="UniProtKB-SubCell"/>
</dbReference>
<evidence type="ECO:0000256" key="2">
    <source>
        <dbReference type="HAMAP-Rule" id="MF_00973"/>
    </source>
</evidence>
<evidence type="ECO:0000313" key="5">
    <source>
        <dbReference type="Proteomes" id="UP000017746"/>
    </source>
</evidence>
<sequence length="486" mass="49216">MTAAQPGVPGGHPAEPRGDTARHETTTEQPLGHAGPTGEPLANAGLTGEPLVNAGLTGEPPANAGLTGEPLANDGPIGEPPANDGLTAGQTAGDRATTLPSAAGRDADDRSDTRLPGAGLTAGGRGKTRPIKVVAFGGGHGLAVSLRGLLRCAPELDLDITAVVTVGDNGGSSGRLRAERDAQLPPGDLRMALAALADDDPGHQRTVALLQHRFALVGKPDRRAADGIPVSSGESFVQPAGAEVPGDRRIASVGGKHDPLAGHAVGNLLLLGLMELLGDPVEALEHAGAMVGARGRVLPMACHAVGIEADVRGGDPARPDDVVTVRGQHAVAVTTGHVEALRIVPASPPACPPAVAAIAEADWLIFGPGSWYTSVLPHLLVPELAAAIVASPARRVVTLNLAADNETLGMSVADHLAALHWYLPQLRVDAVLADAKWVGEPDPVHRAAEALGARLVLASLAVADGSPKHDPESLGTALVPVLGSDR</sequence>
<reference evidence="4 5" key="1">
    <citation type="journal article" date="2014" name="J. Biotechnol.">
        <title>Complete genome sequence of the actinobacterium Actinoplanes friuliensis HAG 010964, producer of the lipopeptide antibiotic friulimycin.</title>
        <authorList>
            <person name="Ruckert C."/>
            <person name="Szczepanowski R."/>
            <person name="Albersmeier A."/>
            <person name="Goesmann A."/>
            <person name="Fischer N."/>
            <person name="Steinkamper A."/>
            <person name="Puhler A."/>
            <person name="Biener R."/>
            <person name="Schwartz D."/>
            <person name="Kalinowski J."/>
        </authorList>
    </citation>
    <scope>NUCLEOTIDE SEQUENCE [LARGE SCALE GENOMIC DNA]</scope>
    <source>
        <strain evidence="4 5">DSM 7358</strain>
    </source>
</reference>
<dbReference type="STRING" id="1246995.AFR_10555"/>
<evidence type="ECO:0000256" key="1">
    <source>
        <dbReference type="ARBA" id="ARBA00022490"/>
    </source>
</evidence>
<accession>U5VXE3</accession>
<dbReference type="PATRIC" id="fig|1246995.3.peg.2152"/>
<dbReference type="Gene3D" id="3.40.50.10680">
    <property type="entry name" value="CofD-like domains"/>
    <property type="match status" value="1"/>
</dbReference>
<dbReference type="InterPro" id="IPR038136">
    <property type="entry name" value="CofD-like_dom_sf"/>
</dbReference>
<dbReference type="Proteomes" id="UP000017746">
    <property type="component" value="Chromosome"/>
</dbReference>
<keyword evidence="5" id="KW-1185">Reference proteome</keyword>
<dbReference type="GO" id="GO:0043743">
    <property type="term" value="F:LPPG:FO 2-phospho-L-lactate transferase activity"/>
    <property type="evidence" value="ECO:0007669"/>
    <property type="project" value="InterPro"/>
</dbReference>